<dbReference type="PROSITE" id="PS00122">
    <property type="entry name" value="CARBOXYLESTERASE_B_1"/>
    <property type="match status" value="1"/>
</dbReference>
<dbReference type="InterPro" id="IPR029058">
    <property type="entry name" value="AB_hydrolase_fold"/>
</dbReference>
<sequence length="724" mass="78867">MKPVRNNITAPLRLVSDVLLLSGGITSVCGHSQTRTVSLLFENDGNWTRFADVPSALYYYEPVSFSEATSICEASNETLLGSDLLPYFSNQFSYKKYLGEIDSTTKIWVSDNSSQTEPVAHAPLDDMLVQSRGDKHSEAAKHPVLCTNSPPLTSQVDTNFSSEEIYPRTTIESDGVTFTGTRDHLSFRFMGIPYAKPPTGELRFRYSEASNVTDVDATGFGPACPQFGYFNGNDYGLMPWGNSEDCLFLNVYTSYIPSSSDVHGNQTSLKPVLFWIHGGGATQGTGADATFDGGPLVSRTDAVVVTINYRLNILGLLALNDTTSSNSTTTSSAAVTGNYALSDKILALKWVRRHIAAFGGDPNKVMIFGQSAGGWGVVDLLMTEKTEETGVEGLWSSAIIQSGGASVIQSLDEAAETILPYIDPLCPSAVPEERLSCLQSLDLDTLLNITQNVTSWRTSADGVYRSTYAVDQAKLGPDAVNSVPLLSGYMPEEGQSLLGTTVSPNSTASNFTTMLDLTVGEAVAENVTASGLWNITDAFTSYNATVDVYSDYLLTCDNEDLITSAAASKAFPDIYVYQMQRGFALSYYNPYGLCSFPVGEPQPYYRCHSSDLHEVFGTYHIFNQTAREPQDVYYTNLIQDMWASFARTGNPNPDVAYLRARGYNSTLAIFSNSTESEGQAQGWKWPKFEEESAVVAELQWPILGNGTRVGMPDAERCKVILGED</sequence>
<reference evidence="6" key="1">
    <citation type="journal article" date="2012" name="Science">
        <title>The Paleozoic origin of enzymatic lignin decomposition reconstructed from 31 fungal genomes.</title>
        <authorList>
            <person name="Floudas D."/>
            <person name="Binder M."/>
            <person name="Riley R."/>
            <person name="Barry K."/>
            <person name="Blanchette R.A."/>
            <person name="Henrissat B."/>
            <person name="Martinez A.T."/>
            <person name="Otillar R."/>
            <person name="Spatafora J.W."/>
            <person name="Yadav J.S."/>
            <person name="Aerts A."/>
            <person name="Benoit I."/>
            <person name="Boyd A."/>
            <person name="Carlson A."/>
            <person name="Copeland A."/>
            <person name="Coutinho P.M."/>
            <person name="de Vries R.P."/>
            <person name="Ferreira P."/>
            <person name="Findley K."/>
            <person name="Foster B."/>
            <person name="Gaskell J."/>
            <person name="Glotzer D."/>
            <person name="Gorecki P."/>
            <person name="Heitman J."/>
            <person name="Hesse C."/>
            <person name="Hori C."/>
            <person name="Igarashi K."/>
            <person name="Jurgens J.A."/>
            <person name="Kallen N."/>
            <person name="Kersten P."/>
            <person name="Kohler A."/>
            <person name="Kuees U."/>
            <person name="Kumar T.K.A."/>
            <person name="Kuo A."/>
            <person name="LaButti K."/>
            <person name="Larrondo L.F."/>
            <person name="Lindquist E."/>
            <person name="Ling A."/>
            <person name="Lombard V."/>
            <person name="Lucas S."/>
            <person name="Lundell T."/>
            <person name="Martin R."/>
            <person name="McLaughlin D.J."/>
            <person name="Morgenstern I."/>
            <person name="Morin E."/>
            <person name="Murat C."/>
            <person name="Nagy L.G."/>
            <person name="Nolan M."/>
            <person name="Ohm R.A."/>
            <person name="Patyshakuliyeva A."/>
            <person name="Rokas A."/>
            <person name="Ruiz-Duenas F.J."/>
            <person name="Sabat G."/>
            <person name="Salamov A."/>
            <person name="Samejima M."/>
            <person name="Schmutz J."/>
            <person name="Slot J.C."/>
            <person name="St John F."/>
            <person name="Stenlid J."/>
            <person name="Sun H."/>
            <person name="Sun S."/>
            <person name="Syed K."/>
            <person name="Tsang A."/>
            <person name="Wiebenga A."/>
            <person name="Young D."/>
            <person name="Pisabarro A."/>
            <person name="Eastwood D.C."/>
            <person name="Martin F."/>
            <person name="Cullen D."/>
            <person name="Grigoriev I.V."/>
            <person name="Hibbett D.S."/>
        </authorList>
    </citation>
    <scope>NUCLEOTIDE SEQUENCE [LARGE SCALE GENOMIC DNA]</scope>
    <source>
        <strain evidence="6">FP-91666</strain>
    </source>
</reference>
<keyword evidence="2 5" id="KW-0378">Hydrolase</keyword>
<evidence type="ECO:0000313" key="5">
    <source>
        <dbReference type="EMBL" id="EIM80392.1"/>
    </source>
</evidence>
<dbReference type="AlphaFoldDB" id="R7S1E5"/>
<keyword evidence="6" id="KW-1185">Reference proteome</keyword>
<proteinExistence type="inferred from homology"/>
<organism evidence="5 6">
    <name type="scientific">Stereum hirsutum (strain FP-91666)</name>
    <name type="common">White-rot fungus</name>
    <dbReference type="NCBI Taxonomy" id="721885"/>
    <lineage>
        <taxon>Eukaryota</taxon>
        <taxon>Fungi</taxon>
        <taxon>Dikarya</taxon>
        <taxon>Basidiomycota</taxon>
        <taxon>Agaricomycotina</taxon>
        <taxon>Agaricomycetes</taxon>
        <taxon>Russulales</taxon>
        <taxon>Stereaceae</taxon>
        <taxon>Stereum</taxon>
    </lineage>
</organism>
<dbReference type="SUPFAM" id="SSF53474">
    <property type="entry name" value="alpha/beta-Hydrolases"/>
    <property type="match status" value="1"/>
</dbReference>
<feature type="signal peptide" evidence="3">
    <location>
        <begin position="1"/>
        <end position="30"/>
    </location>
</feature>
<gene>
    <name evidence="5" type="ORF">STEHIDRAFT_172657</name>
</gene>
<accession>R7S1E5</accession>
<dbReference type="ESTHER" id="stehr-r7s1e5">
    <property type="family name" value="Fungal_carboxylesterase_lipase"/>
</dbReference>
<feature type="domain" description="Carboxylesterase type B" evidence="4">
    <location>
        <begin position="188"/>
        <end position="691"/>
    </location>
</feature>
<keyword evidence="3" id="KW-0732">Signal</keyword>
<feature type="chain" id="PRO_5007329021" evidence="3">
    <location>
        <begin position="31"/>
        <end position="724"/>
    </location>
</feature>
<evidence type="ECO:0000256" key="3">
    <source>
        <dbReference type="SAM" id="SignalP"/>
    </source>
</evidence>
<dbReference type="eggNOG" id="KOG1516">
    <property type="taxonomic scope" value="Eukaryota"/>
</dbReference>
<dbReference type="OMA" id="WYDGNSY"/>
<dbReference type="Pfam" id="PF00135">
    <property type="entry name" value="COesterase"/>
    <property type="match status" value="1"/>
</dbReference>
<protein>
    <submittedName>
        <fullName evidence="5">Alpha/beta-hydrolase</fullName>
    </submittedName>
</protein>
<dbReference type="Gene3D" id="3.40.50.1820">
    <property type="entry name" value="alpha/beta hydrolase"/>
    <property type="match status" value="1"/>
</dbReference>
<dbReference type="GO" id="GO:0016787">
    <property type="term" value="F:hydrolase activity"/>
    <property type="evidence" value="ECO:0007669"/>
    <property type="project" value="UniProtKB-KW"/>
</dbReference>
<evidence type="ECO:0000313" key="6">
    <source>
        <dbReference type="Proteomes" id="UP000053927"/>
    </source>
</evidence>
<evidence type="ECO:0000259" key="4">
    <source>
        <dbReference type="Pfam" id="PF00135"/>
    </source>
</evidence>
<dbReference type="InterPro" id="IPR002018">
    <property type="entry name" value="CarbesteraseB"/>
</dbReference>
<dbReference type="RefSeq" id="XP_007310524.1">
    <property type="nucleotide sequence ID" value="XM_007310462.1"/>
</dbReference>
<dbReference type="GeneID" id="18804129"/>
<dbReference type="InterPro" id="IPR050309">
    <property type="entry name" value="Type-B_Carboxylest/Lipase"/>
</dbReference>
<dbReference type="Proteomes" id="UP000053927">
    <property type="component" value="Unassembled WGS sequence"/>
</dbReference>
<name>R7S1E5_STEHR</name>
<dbReference type="EMBL" id="JH687398">
    <property type="protein sequence ID" value="EIM80392.1"/>
    <property type="molecule type" value="Genomic_DNA"/>
</dbReference>
<dbReference type="OrthoDB" id="408631at2759"/>
<evidence type="ECO:0000256" key="1">
    <source>
        <dbReference type="ARBA" id="ARBA00005964"/>
    </source>
</evidence>
<comment type="similarity">
    <text evidence="1">Belongs to the type-B carboxylesterase/lipase family.</text>
</comment>
<dbReference type="InterPro" id="IPR019826">
    <property type="entry name" value="Carboxylesterase_B_AS"/>
</dbReference>
<dbReference type="PANTHER" id="PTHR11559">
    <property type="entry name" value="CARBOXYLESTERASE"/>
    <property type="match status" value="1"/>
</dbReference>
<dbReference type="KEGG" id="shs:STEHIDRAFT_172657"/>
<evidence type="ECO:0000256" key="2">
    <source>
        <dbReference type="ARBA" id="ARBA00022801"/>
    </source>
</evidence>